<evidence type="ECO:0000313" key="1">
    <source>
        <dbReference type="EMBL" id="MBF6226578.1"/>
    </source>
</evidence>
<dbReference type="RefSeq" id="WP_195033690.1">
    <property type="nucleotide sequence ID" value="NZ_JADLRE010000011.1"/>
</dbReference>
<keyword evidence="2" id="KW-1185">Reference proteome</keyword>
<dbReference type="EMBL" id="JADLRE010000011">
    <property type="protein sequence ID" value="MBF6226578.1"/>
    <property type="molecule type" value="Genomic_DNA"/>
</dbReference>
<gene>
    <name evidence="1" type="ORF">IU470_15905</name>
</gene>
<accession>A0ABS0CAN1</accession>
<evidence type="ECO:0000313" key="2">
    <source>
        <dbReference type="Proteomes" id="UP000807309"/>
    </source>
</evidence>
<comment type="caution">
    <text evidence="1">The sequence shown here is derived from an EMBL/GenBank/DDBJ whole genome shotgun (WGS) entry which is preliminary data.</text>
</comment>
<dbReference type="Proteomes" id="UP000807309">
    <property type="component" value="Unassembled WGS sequence"/>
</dbReference>
<organism evidence="1 2">
    <name type="scientific">Nocardia abscessus</name>
    <dbReference type="NCBI Taxonomy" id="120957"/>
    <lineage>
        <taxon>Bacteria</taxon>
        <taxon>Bacillati</taxon>
        <taxon>Actinomycetota</taxon>
        <taxon>Actinomycetes</taxon>
        <taxon>Mycobacteriales</taxon>
        <taxon>Nocardiaceae</taxon>
        <taxon>Nocardia</taxon>
    </lineage>
</organism>
<proteinExistence type="predicted"/>
<reference evidence="1 2" key="1">
    <citation type="submission" date="2020-10" db="EMBL/GenBank/DDBJ databases">
        <title>Identification of Nocardia species via Next-generation sequencing and recognition of intraspecies genetic diversity.</title>
        <authorList>
            <person name="Li P."/>
            <person name="Li P."/>
            <person name="Lu B."/>
        </authorList>
    </citation>
    <scope>NUCLEOTIDE SEQUENCE [LARGE SCALE GENOMIC DNA]</scope>
    <source>
        <strain evidence="1 2">N-11</strain>
    </source>
</reference>
<sequence length="121" mass="13684">MSSYLVVQLYCTPTEADATRSALAAEIAKFPEFTGARITFEQKAETDYEMHLHWAAQHPDQDPGDRAYHLLRVDTDTDVPEPVLREAESNITDWIDSTYNDDSDDIVELQWGSYAGTKLLS</sequence>
<name>A0ABS0CAN1_9NOCA</name>
<protein>
    <submittedName>
        <fullName evidence="1">Uncharacterized protein</fullName>
    </submittedName>
</protein>